<sequence length="340" mass="37728">MSGRKTVLVTGGTGYIGSHTVVELYENGYDCILVDNLHNSSSQLVANLETLVGEPIKFYQTDLCDKKGLEQVFRENRIDSVIHFASLKAVGESAKVPLRYYRKNILAALNLLELMEQYEVKILVFASSATVYGDATKQPGMIPIPETCPLGPTNPYGSTKVIIEKLLHDLHISDEKLWKFAILRYFNPIGAHPSGLIGEDPSGVPNNLVPYMAQVASGKIEKLRIFGNDYDTRDGTAIRDYVHVVDLAKGHVAALRYLEKKDDENEGICREWNLGSGTGSTVLEVYNAFCKAYGKEIPYEIVGRRDGDVINLTAKIDRAVKELNWKPQLDVADACESLCR</sequence>
<dbReference type="GO" id="GO:0005829">
    <property type="term" value="C:cytosol"/>
    <property type="evidence" value="ECO:0007669"/>
    <property type="project" value="TreeGrafter"/>
</dbReference>
<proteinExistence type="inferred from homology"/>
<evidence type="ECO:0000313" key="12">
    <source>
        <dbReference type="EMBL" id="CCE66344.1"/>
    </source>
</evidence>
<evidence type="ECO:0000256" key="5">
    <source>
        <dbReference type="ARBA" id="ARBA00023027"/>
    </source>
</evidence>
<dbReference type="PANTHER" id="PTHR43725:SF47">
    <property type="entry name" value="UDP-GLUCOSE 4-EPIMERASE"/>
    <property type="match status" value="1"/>
</dbReference>
<comment type="catalytic activity">
    <reaction evidence="1 10">
        <text>UDP-alpha-D-glucose = UDP-alpha-D-galactose</text>
        <dbReference type="Rhea" id="RHEA:22168"/>
        <dbReference type="ChEBI" id="CHEBI:58885"/>
        <dbReference type="ChEBI" id="CHEBI:66914"/>
        <dbReference type="EC" id="5.1.3.2"/>
    </reaction>
</comment>
<dbReference type="Pfam" id="PF16363">
    <property type="entry name" value="GDP_Man_Dehyd"/>
    <property type="match status" value="1"/>
</dbReference>
<keyword evidence="5 10" id="KW-0520">NAD</keyword>
<keyword evidence="6 10" id="KW-0413">Isomerase</keyword>
<comment type="pathway">
    <text evidence="3 10">Carbohydrate metabolism; galactose metabolism.</text>
</comment>
<comment type="cofactor">
    <cofactor evidence="2 10">
        <name>NAD(+)</name>
        <dbReference type="ChEBI" id="CHEBI:57540"/>
    </cofactor>
</comment>
<evidence type="ECO:0000256" key="3">
    <source>
        <dbReference type="ARBA" id="ARBA00004947"/>
    </source>
</evidence>
<dbReference type="SUPFAM" id="SSF51735">
    <property type="entry name" value="NAD(P)-binding Rossmann-fold domains"/>
    <property type="match status" value="1"/>
</dbReference>
<dbReference type="CDD" id="cd05247">
    <property type="entry name" value="UDP_G4E_1_SDR_e"/>
    <property type="match status" value="1"/>
</dbReference>
<evidence type="ECO:0000256" key="2">
    <source>
        <dbReference type="ARBA" id="ARBA00001911"/>
    </source>
</evidence>
<dbReference type="UniPathway" id="UPA00214"/>
<dbReference type="NCBIfam" id="TIGR01179">
    <property type="entry name" value="galE"/>
    <property type="match status" value="1"/>
</dbReference>
<evidence type="ECO:0000256" key="1">
    <source>
        <dbReference type="ARBA" id="ARBA00000083"/>
    </source>
</evidence>
<comment type="subunit">
    <text evidence="10">Homodimer.</text>
</comment>
<dbReference type="STRING" id="1071381.G8C2G6"/>
<dbReference type="RefSeq" id="XP_003683525.1">
    <property type="nucleotide sequence ID" value="XM_003683477.1"/>
</dbReference>
<dbReference type="EC" id="5.1.3.2" evidence="10"/>
<evidence type="ECO:0000259" key="11">
    <source>
        <dbReference type="Pfam" id="PF16363"/>
    </source>
</evidence>
<evidence type="ECO:0000256" key="9">
    <source>
        <dbReference type="ARBA" id="ARBA00038238"/>
    </source>
</evidence>
<comment type="similarity">
    <text evidence="8">In the N-terminal section; belongs to the NAD(P)-dependent epimerase/dehydratase family.</text>
</comment>
<evidence type="ECO:0000256" key="6">
    <source>
        <dbReference type="ARBA" id="ARBA00023235"/>
    </source>
</evidence>
<protein>
    <recommendedName>
        <fullName evidence="10">UDP-glucose 4-epimerase</fullName>
        <ecNumber evidence="10">5.1.3.2</ecNumber>
    </recommendedName>
</protein>
<keyword evidence="10" id="KW-0119">Carbohydrate metabolism</keyword>
<reference evidence="12" key="1">
    <citation type="journal article" date="2011" name="Proc. Natl. Acad. Sci. U.S.A.">
        <title>Evolutionary erosion of yeast sex chromosomes by mating-type switching accidents.</title>
        <authorList>
            <person name="Gordon J.L."/>
            <person name="Armisen D."/>
            <person name="Proux-Wera E."/>
            <person name="Oheigeartaigh S.S."/>
            <person name="Byrne K.P."/>
            <person name="Wolfe K.H."/>
        </authorList>
    </citation>
    <scope>NUCLEOTIDE SEQUENCE [LARGE SCALE GENOMIC DNA]</scope>
    <source>
        <strain evidence="12">Type strain:CBS 4417</strain>
    </source>
</reference>
<evidence type="ECO:0000256" key="4">
    <source>
        <dbReference type="ARBA" id="ARBA00005028"/>
    </source>
</evidence>
<dbReference type="eggNOG" id="KOG1371">
    <property type="taxonomic scope" value="Eukaryota"/>
</dbReference>
<gene>
    <name evidence="12" type="primary">TPHA0Q00100</name>
    <name evidence="12" type="ordered locus">TPHA_0Q00100</name>
</gene>
<dbReference type="GeneID" id="11530928"/>
<feature type="domain" description="NAD(P)-binding" evidence="11">
    <location>
        <begin position="8"/>
        <end position="336"/>
    </location>
</feature>
<dbReference type="OrthoDB" id="9402762at2759"/>
<dbReference type="InterPro" id="IPR036291">
    <property type="entry name" value="NAD(P)-bd_dom_sf"/>
</dbReference>
<evidence type="ECO:0000256" key="10">
    <source>
        <dbReference type="RuleBase" id="RU366046"/>
    </source>
</evidence>
<evidence type="ECO:0000256" key="8">
    <source>
        <dbReference type="ARBA" id="ARBA00037955"/>
    </source>
</evidence>
<name>G8C2G6_TETPH</name>
<dbReference type="EMBL" id="HE612872">
    <property type="protein sequence ID" value="CCE66344.1"/>
    <property type="molecule type" value="Genomic_DNA"/>
</dbReference>
<dbReference type="PANTHER" id="PTHR43725">
    <property type="entry name" value="UDP-GLUCOSE 4-EPIMERASE"/>
    <property type="match status" value="1"/>
</dbReference>
<dbReference type="GO" id="GO:0003978">
    <property type="term" value="F:UDP-glucose 4-epimerase activity"/>
    <property type="evidence" value="ECO:0007669"/>
    <property type="project" value="UniProtKB-UniRule"/>
</dbReference>
<accession>G8C2G6</accession>
<dbReference type="HOGENOM" id="CLU_007383_1_10_1"/>
<dbReference type="OMA" id="GEHLICN"/>
<reference evidence="12" key="2">
    <citation type="submission" date="2011-11" db="EMBL/GenBank/DDBJ databases">
        <authorList>
            <person name="Byrne K."/>
        </authorList>
    </citation>
    <scope>NUCLEOTIDE SEQUENCE</scope>
    <source>
        <strain evidence="12">Type strain:CBS 4417</strain>
    </source>
</reference>
<dbReference type="GO" id="GO:0006012">
    <property type="term" value="P:galactose metabolic process"/>
    <property type="evidence" value="ECO:0007669"/>
    <property type="project" value="UniProtKB-UniPathway"/>
</dbReference>
<dbReference type="InterPro" id="IPR016040">
    <property type="entry name" value="NAD(P)-bd_dom"/>
</dbReference>
<comment type="similarity">
    <text evidence="9">In the C-terminal section; belongs to the aldose epimerase family.</text>
</comment>
<comment type="pathway">
    <text evidence="4">Carbohydrate metabolism; hexose metabolism.</text>
</comment>
<organism evidence="12">
    <name type="scientific">Tetrapisispora phaffii (strain ATCC 24235 / CBS 4417 / NBRC 1672 / NRRL Y-8282 / UCD 70-5)</name>
    <name type="common">Yeast</name>
    <name type="synonym">Fabospora phaffii</name>
    <dbReference type="NCBI Taxonomy" id="1071381"/>
    <lineage>
        <taxon>Eukaryota</taxon>
        <taxon>Fungi</taxon>
        <taxon>Dikarya</taxon>
        <taxon>Ascomycota</taxon>
        <taxon>Saccharomycotina</taxon>
        <taxon>Saccharomycetes</taxon>
        <taxon>Saccharomycetales</taxon>
        <taxon>Saccharomycetaceae</taxon>
        <taxon>Tetrapisispora</taxon>
    </lineage>
</organism>
<evidence type="ECO:0000256" key="7">
    <source>
        <dbReference type="ARBA" id="ARBA00037676"/>
    </source>
</evidence>
<dbReference type="Gene3D" id="3.90.25.10">
    <property type="entry name" value="UDP-galactose 4-epimerase, domain 1"/>
    <property type="match status" value="1"/>
</dbReference>
<comment type="similarity">
    <text evidence="10">Belongs to the NAD(P)-dependent epimerase/dehydratase family.</text>
</comment>
<dbReference type="Gene3D" id="3.40.50.720">
    <property type="entry name" value="NAD(P)-binding Rossmann-like Domain"/>
    <property type="match status" value="1"/>
</dbReference>
<dbReference type="InterPro" id="IPR005886">
    <property type="entry name" value="UDP_G4E"/>
</dbReference>
<dbReference type="AlphaFoldDB" id="G8C2G6"/>
<comment type="function">
    <text evidence="7">Mutarotase converts alpha-aldose to the beta-anomer. It is active on D-glucose, L-arabinose, D-xylose, D-galactose, maltose and lactose.</text>
</comment>